<proteinExistence type="predicted"/>
<name>A0A7W5FGY3_9ACTN</name>
<comment type="caution">
    <text evidence="5">The sequence shown here is derived from an EMBL/GenBank/DDBJ whole genome shotgun (WGS) entry which is preliminary data.</text>
</comment>
<evidence type="ECO:0000256" key="2">
    <source>
        <dbReference type="ARBA" id="ARBA00023125"/>
    </source>
</evidence>
<feature type="domain" description="HTH arsR-type" evidence="4">
    <location>
        <begin position="241"/>
        <end position="328"/>
    </location>
</feature>
<evidence type="ECO:0000259" key="4">
    <source>
        <dbReference type="PROSITE" id="PS50987"/>
    </source>
</evidence>
<keyword evidence="3" id="KW-0804">Transcription</keyword>
<dbReference type="PANTHER" id="PTHR43132">
    <property type="entry name" value="ARSENICAL RESISTANCE OPERON REPRESSOR ARSR-RELATED"/>
    <property type="match status" value="1"/>
</dbReference>
<dbReference type="Gene3D" id="1.10.10.10">
    <property type="entry name" value="Winged helix-like DNA-binding domain superfamily/Winged helix DNA-binding domain"/>
    <property type="match status" value="1"/>
</dbReference>
<dbReference type="GO" id="GO:0003677">
    <property type="term" value="F:DNA binding"/>
    <property type="evidence" value="ECO:0007669"/>
    <property type="project" value="UniProtKB-KW"/>
</dbReference>
<dbReference type="InterPro" id="IPR036390">
    <property type="entry name" value="WH_DNA-bd_sf"/>
</dbReference>
<keyword evidence="6" id="KW-1185">Reference proteome</keyword>
<keyword evidence="2 5" id="KW-0238">DNA-binding</keyword>
<protein>
    <submittedName>
        <fullName evidence="5">DNA-binding transcriptional ArsR family regulator</fullName>
    </submittedName>
</protein>
<accession>A0A7W5FGY3</accession>
<dbReference type="GO" id="GO:0003700">
    <property type="term" value="F:DNA-binding transcription factor activity"/>
    <property type="evidence" value="ECO:0007669"/>
    <property type="project" value="InterPro"/>
</dbReference>
<gene>
    <name evidence="5" type="ORF">FHR83_005599</name>
</gene>
<dbReference type="EMBL" id="JACHXF010000012">
    <property type="protein sequence ID" value="MBB3097915.1"/>
    <property type="molecule type" value="Genomic_DNA"/>
</dbReference>
<dbReference type="SUPFAM" id="SSF46785">
    <property type="entry name" value="Winged helix' DNA-binding domain"/>
    <property type="match status" value="1"/>
</dbReference>
<dbReference type="InterPro" id="IPR036388">
    <property type="entry name" value="WH-like_DNA-bd_sf"/>
</dbReference>
<dbReference type="Proteomes" id="UP000590749">
    <property type="component" value="Unassembled WGS sequence"/>
</dbReference>
<dbReference type="RefSeq" id="WP_183223428.1">
    <property type="nucleotide sequence ID" value="NZ_BMPW01000009.1"/>
</dbReference>
<keyword evidence="1" id="KW-0805">Transcription regulation</keyword>
<evidence type="ECO:0000256" key="1">
    <source>
        <dbReference type="ARBA" id="ARBA00023015"/>
    </source>
</evidence>
<dbReference type="InterPro" id="IPR051011">
    <property type="entry name" value="Metal_resp_trans_reg"/>
</dbReference>
<dbReference type="InterPro" id="IPR011991">
    <property type="entry name" value="ArsR-like_HTH"/>
</dbReference>
<organism evidence="5 6">
    <name type="scientific">Actinoplanes campanulatus</name>
    <dbReference type="NCBI Taxonomy" id="113559"/>
    <lineage>
        <taxon>Bacteria</taxon>
        <taxon>Bacillati</taxon>
        <taxon>Actinomycetota</taxon>
        <taxon>Actinomycetes</taxon>
        <taxon>Micromonosporales</taxon>
        <taxon>Micromonosporaceae</taxon>
        <taxon>Actinoplanes</taxon>
    </lineage>
</organism>
<dbReference type="Pfam" id="PF12840">
    <property type="entry name" value="HTH_20"/>
    <property type="match status" value="1"/>
</dbReference>
<sequence length="328" mass="35769">MLKLEFSAQDMAQTRFARSPLWEVVTSVQALKEPKRHVLHATWSRSAGRELKAAGVEFALLSALVPIPSFYVPDFLTPVPHTAAPSIEEELAGVAATPPAVLRADVERLPQPWHPFVTALHRHPEAGLKRLITEIQDYWRVALLPHWPRITRLLDGEVLHRSWALAQGGAAALFQGLHAQVSWEHATLRVAHPAYEATRVLDTGRGLVLVPSVFVWPGVFTQSNPPGQAGLVYPPRAVGELWSRSGQPVASALTRVIGRSRARLLTQLAVPTSTFELADRLGMSAPNVSHHLTVLREAGLVTAYRAGHSVLYLRTPAADTLIAAGEPG</sequence>
<dbReference type="CDD" id="cd00090">
    <property type="entry name" value="HTH_ARSR"/>
    <property type="match status" value="1"/>
</dbReference>
<reference evidence="5 6" key="1">
    <citation type="submission" date="2020-08" db="EMBL/GenBank/DDBJ databases">
        <title>Genomic Encyclopedia of Type Strains, Phase III (KMG-III): the genomes of soil and plant-associated and newly described type strains.</title>
        <authorList>
            <person name="Whitman W."/>
        </authorList>
    </citation>
    <scope>NUCLEOTIDE SEQUENCE [LARGE SCALE GENOMIC DNA]</scope>
    <source>
        <strain evidence="5 6">CECT 3287</strain>
    </source>
</reference>
<evidence type="ECO:0000256" key="3">
    <source>
        <dbReference type="ARBA" id="ARBA00023163"/>
    </source>
</evidence>
<dbReference type="SMART" id="SM00418">
    <property type="entry name" value="HTH_ARSR"/>
    <property type="match status" value="1"/>
</dbReference>
<evidence type="ECO:0000313" key="6">
    <source>
        <dbReference type="Proteomes" id="UP000590749"/>
    </source>
</evidence>
<evidence type="ECO:0000313" key="5">
    <source>
        <dbReference type="EMBL" id="MBB3097915.1"/>
    </source>
</evidence>
<dbReference type="InterPro" id="IPR001845">
    <property type="entry name" value="HTH_ArsR_DNA-bd_dom"/>
</dbReference>
<dbReference type="PANTHER" id="PTHR43132:SF6">
    <property type="entry name" value="HTH-TYPE TRANSCRIPTIONAL REPRESSOR CZRA"/>
    <property type="match status" value="1"/>
</dbReference>
<dbReference type="PROSITE" id="PS50987">
    <property type="entry name" value="HTH_ARSR_2"/>
    <property type="match status" value="1"/>
</dbReference>
<dbReference type="AlphaFoldDB" id="A0A7W5FGY3"/>